<keyword evidence="3" id="KW-1185">Reference proteome</keyword>
<keyword evidence="1" id="KW-0812">Transmembrane</keyword>
<dbReference type="Proteomes" id="UP000663903">
    <property type="component" value="Chromosome"/>
</dbReference>
<evidence type="ECO:0000313" key="2">
    <source>
        <dbReference type="EMBL" id="QTD45552.1"/>
    </source>
</evidence>
<proteinExistence type="predicted"/>
<dbReference type="KEGG" id="otd:J1M35_01075"/>
<accession>A0A975CGW2</accession>
<organism evidence="2 3">
    <name type="scientific">Ottowia testudinis</name>
    <dbReference type="NCBI Taxonomy" id="2816950"/>
    <lineage>
        <taxon>Bacteria</taxon>
        <taxon>Pseudomonadati</taxon>
        <taxon>Pseudomonadota</taxon>
        <taxon>Betaproteobacteria</taxon>
        <taxon>Burkholderiales</taxon>
        <taxon>Comamonadaceae</taxon>
        <taxon>Ottowia</taxon>
    </lineage>
</organism>
<dbReference type="AlphaFoldDB" id="A0A975CGW2"/>
<keyword evidence="1" id="KW-0472">Membrane</keyword>
<protein>
    <submittedName>
        <fullName evidence="2">Uncharacterized protein</fullName>
    </submittedName>
</protein>
<keyword evidence="1" id="KW-1133">Transmembrane helix</keyword>
<gene>
    <name evidence="2" type="ORF">J1M35_01075</name>
</gene>
<reference evidence="2" key="1">
    <citation type="submission" date="2021-03" db="EMBL/GenBank/DDBJ databases">
        <title>Ottowia sp. 27C isolated from the cloaca of a Giant Asian pond turtle (Heosemys grandis).</title>
        <authorList>
            <person name="Spergser J."/>
            <person name="Busse H.-J."/>
        </authorList>
    </citation>
    <scope>NUCLEOTIDE SEQUENCE</scope>
    <source>
        <strain evidence="2">27C</strain>
    </source>
</reference>
<evidence type="ECO:0000313" key="3">
    <source>
        <dbReference type="Proteomes" id="UP000663903"/>
    </source>
</evidence>
<dbReference type="RefSeq" id="WP_208009300.1">
    <property type="nucleotide sequence ID" value="NZ_CP071796.1"/>
</dbReference>
<evidence type="ECO:0000256" key="1">
    <source>
        <dbReference type="SAM" id="Phobius"/>
    </source>
</evidence>
<sequence length="139" mass="14904">MTTAILSLLGVIVGAMLQFFFARHLEGKRHHREVRAKAYADYLQCVSELANVQPQRQSVEGRQLGARTADAKCRVSLYGSAAVVSAFASFERLGATMNTSEQRSAFTAMVGAMREDALGGSSVQAADLEIVLLGAHDAT</sequence>
<dbReference type="EMBL" id="CP071796">
    <property type="protein sequence ID" value="QTD45552.1"/>
    <property type="molecule type" value="Genomic_DNA"/>
</dbReference>
<feature type="transmembrane region" description="Helical" evidence="1">
    <location>
        <begin position="6"/>
        <end position="25"/>
    </location>
</feature>
<name>A0A975CGW2_9BURK</name>